<accession>A0A218P0V6</accession>
<proteinExistence type="predicted"/>
<dbReference type="EMBL" id="CP014854">
    <property type="protein sequence ID" value="ASI98568.1"/>
    <property type="molecule type" value="Genomic_DNA"/>
</dbReference>
<evidence type="ECO:0000313" key="1">
    <source>
        <dbReference type="EMBL" id="ASI98568.1"/>
    </source>
</evidence>
<name>A0A218P0V6_THECE</name>
<gene>
    <name evidence="1" type="ORF">A3L02_02785</name>
</gene>
<organism evidence="1 2">
    <name type="scientific">Thermococcus celer Vu 13 = JCM 8558</name>
    <dbReference type="NCBI Taxonomy" id="1293037"/>
    <lineage>
        <taxon>Archaea</taxon>
        <taxon>Methanobacteriati</taxon>
        <taxon>Methanobacteriota</taxon>
        <taxon>Thermococci</taxon>
        <taxon>Thermococcales</taxon>
        <taxon>Thermococcaceae</taxon>
        <taxon>Thermococcus</taxon>
    </lineage>
</organism>
<reference evidence="1 2" key="1">
    <citation type="submission" date="2016-03" db="EMBL/GenBank/DDBJ databases">
        <title>Complete genome sequence of Thermococcus celer.</title>
        <authorList>
            <person name="Oger P.M."/>
        </authorList>
    </citation>
    <scope>NUCLEOTIDE SEQUENCE [LARGE SCALE GENOMIC DNA]</scope>
    <source>
        <strain evidence="1 2">Vu 13</strain>
    </source>
</reference>
<dbReference type="KEGG" id="tce:A3L02_02785"/>
<keyword evidence="2" id="KW-1185">Reference proteome</keyword>
<dbReference type="AlphaFoldDB" id="A0A218P0V6"/>
<protein>
    <submittedName>
        <fullName evidence="1">Uncharacterized protein</fullName>
    </submittedName>
</protein>
<dbReference type="Proteomes" id="UP000197156">
    <property type="component" value="Chromosome"/>
</dbReference>
<evidence type="ECO:0000313" key="2">
    <source>
        <dbReference type="Proteomes" id="UP000197156"/>
    </source>
</evidence>
<sequence length="487" mass="56170">MSKFEFMGNEYEFLKPVNPPKSPVNSKPEIHGNGTHHSLWEYFDSKKLAEDLNSELVLDTFKISLDGMYGRYTKDDAEILSKILDIRGEANKWMGVDKRDVLKWMFYDLNELGLPYTPEVMRTYIIGSTSMFWRISYSDTSPKLPSDAIKGKSIDCDGTDLFEYSMLYHLNKLMGINAKYFELSIFPSDKDGNVYGVGHVDLLVYYPDTGKWEIYSQWAVTNYFYIYSDGINSSAYKRYLYTKEARVKYITSVQNFEYYLGTSESIFAVDGGTKVYVPAGMIQFDSLDEALFWYIYSDFKHHSGGLFYWFKHGYDGKSPDAFNEFGNLYVVISLMELPTPEDPYIHNVILRKNVTALTGGEEYITYTVPLGNGEVETFKVKAEDVYGWWEVVSYNMLKEKLAKEGRLQKVMSINPFIEKKNPPEFIKNPKPVFSEYYAPGWIIARIEEYKKGGGYVGTYYSDDGSLIDLIVSGFKNLFGMIRLRRIG</sequence>